<feature type="transmembrane region" description="Helical" evidence="4">
    <location>
        <begin position="178"/>
        <end position="196"/>
    </location>
</feature>
<evidence type="ECO:0000313" key="7">
    <source>
        <dbReference type="Proteomes" id="UP001106592"/>
    </source>
</evidence>
<proteinExistence type="predicted"/>
<reference evidence="6" key="1">
    <citation type="journal article" date="2022" name="Int. J. Syst. Evol. Microbiol.">
        <title>Pseudomonas aegrilactucae sp. nov. and Pseudomonas morbosilactucae sp. nov., pathogens causing bacterial rot of lettuce in Japan.</title>
        <authorList>
            <person name="Sawada H."/>
            <person name="Fujikawa T."/>
            <person name="Satou M."/>
        </authorList>
    </citation>
    <scope>NUCLEOTIDE SEQUENCE</scope>
    <source>
        <strain evidence="6">MAFF 301350</strain>
    </source>
</reference>
<dbReference type="PANTHER" id="PTHR43129">
    <property type="entry name" value="FOSMIDOMYCIN RESISTANCE PROTEIN"/>
    <property type="match status" value="1"/>
</dbReference>
<feature type="transmembrane region" description="Helical" evidence="4">
    <location>
        <begin position="313"/>
        <end position="332"/>
    </location>
</feature>
<evidence type="ECO:0000256" key="1">
    <source>
        <dbReference type="ARBA" id="ARBA00022692"/>
    </source>
</evidence>
<dbReference type="InterPro" id="IPR020846">
    <property type="entry name" value="MFS_dom"/>
</dbReference>
<keyword evidence="1 4" id="KW-0812">Transmembrane</keyword>
<organism evidence="6 7">
    <name type="scientific">Pseudomonas aegrilactucae</name>
    <dbReference type="NCBI Taxonomy" id="2854028"/>
    <lineage>
        <taxon>Bacteria</taxon>
        <taxon>Pseudomonadati</taxon>
        <taxon>Pseudomonadota</taxon>
        <taxon>Gammaproteobacteria</taxon>
        <taxon>Pseudomonadales</taxon>
        <taxon>Pseudomonadaceae</taxon>
        <taxon>Pseudomonas</taxon>
    </lineage>
</organism>
<name>A0A9Q2XNC2_9PSED</name>
<protein>
    <submittedName>
        <fullName evidence="6">MFS transporter</fullName>
    </submittedName>
</protein>
<dbReference type="AlphaFoldDB" id="A0A9Q2XNC2"/>
<keyword evidence="3 4" id="KW-0472">Membrane</keyword>
<dbReference type="RefSeq" id="WP_217977883.1">
    <property type="nucleotide sequence ID" value="NZ_JAHTBI010000096.1"/>
</dbReference>
<sequence>MAETAPPSPALTSDPSLRRRTLFAGCSAHAVHDGLTDVIYVLLPLWQAQFGLSLAQVGLLRGAYSGTMAGFQLLASRAARRWGRERLLVGGTALAGLAYLVAGLAGGLGVLLIALMLGGLGASTQHPLASSMITDSHAAGGGVKQALSHYNFAGDIGKAVIPGLVGVLLLVLSWRTSATLLGLLGLAAATLLWWLIPSRADAFASRQKTPPLGSGTGSPGGLRALLLLGILDSAVRMGFLTFLPFLLTLKGAGSAGIGLGLTLLFVGGAFGKLLCGYLGTRIGLLKTVWLTESATAALIVLAVFLPFSVTMAMLPLLGLALNGTSSVLYGVVPELAAASKHEQAFALFYTGTIGGGALAPVVFGRLGDMAGVPSAVMLLAATLLFTLPLAWAVQRGLTRQ</sequence>
<dbReference type="Proteomes" id="UP001106592">
    <property type="component" value="Unassembled WGS sequence"/>
</dbReference>
<dbReference type="InterPro" id="IPR011701">
    <property type="entry name" value="MFS"/>
</dbReference>
<keyword evidence="7" id="KW-1185">Reference proteome</keyword>
<evidence type="ECO:0000256" key="4">
    <source>
        <dbReference type="SAM" id="Phobius"/>
    </source>
</evidence>
<feature type="transmembrane region" description="Helical" evidence="4">
    <location>
        <begin position="287"/>
        <end position="307"/>
    </location>
</feature>
<dbReference type="GO" id="GO:0022857">
    <property type="term" value="F:transmembrane transporter activity"/>
    <property type="evidence" value="ECO:0007669"/>
    <property type="project" value="InterPro"/>
</dbReference>
<evidence type="ECO:0000259" key="5">
    <source>
        <dbReference type="PROSITE" id="PS50850"/>
    </source>
</evidence>
<evidence type="ECO:0000256" key="3">
    <source>
        <dbReference type="ARBA" id="ARBA00023136"/>
    </source>
</evidence>
<dbReference type="EMBL" id="JAHTBI010000096">
    <property type="protein sequence ID" value="MBV6289866.1"/>
    <property type="molecule type" value="Genomic_DNA"/>
</dbReference>
<dbReference type="PANTHER" id="PTHR43129:SF1">
    <property type="entry name" value="FOSMIDOMYCIN RESISTANCE PROTEIN"/>
    <property type="match status" value="1"/>
</dbReference>
<dbReference type="Pfam" id="PF07690">
    <property type="entry name" value="MFS_1"/>
    <property type="match status" value="2"/>
</dbReference>
<feature type="domain" description="Major facilitator superfamily (MFS) profile" evidence="5">
    <location>
        <begin position="1"/>
        <end position="398"/>
    </location>
</feature>
<feature type="transmembrane region" description="Helical" evidence="4">
    <location>
        <begin position="253"/>
        <end position="275"/>
    </location>
</feature>
<reference evidence="6" key="2">
    <citation type="journal article" date="2023" name="Plant Pathol.">
        <title>Dismantling and reorganizing Pseudomonas marginalis sensu#lato.</title>
        <authorList>
            <person name="Sawada H."/>
            <person name="Fujikawa T."/>
            <person name="Satou M."/>
        </authorList>
    </citation>
    <scope>NUCLEOTIDE SEQUENCE</scope>
    <source>
        <strain evidence="6">MAFF 301350</strain>
    </source>
</reference>
<feature type="transmembrane region" description="Helical" evidence="4">
    <location>
        <begin position="344"/>
        <end position="363"/>
    </location>
</feature>
<feature type="transmembrane region" description="Helical" evidence="4">
    <location>
        <begin position="375"/>
        <end position="393"/>
    </location>
</feature>
<evidence type="ECO:0000313" key="6">
    <source>
        <dbReference type="EMBL" id="MBV6289866.1"/>
    </source>
</evidence>
<evidence type="ECO:0000256" key="2">
    <source>
        <dbReference type="ARBA" id="ARBA00022989"/>
    </source>
</evidence>
<keyword evidence="2 4" id="KW-1133">Transmembrane helix</keyword>
<dbReference type="GO" id="GO:0005886">
    <property type="term" value="C:plasma membrane"/>
    <property type="evidence" value="ECO:0007669"/>
    <property type="project" value="TreeGrafter"/>
</dbReference>
<accession>A0A9Q2XNC2</accession>
<dbReference type="PROSITE" id="PS50850">
    <property type="entry name" value="MFS"/>
    <property type="match status" value="1"/>
</dbReference>
<comment type="caution">
    <text evidence="6">The sequence shown here is derived from an EMBL/GenBank/DDBJ whole genome shotgun (WGS) entry which is preliminary data.</text>
</comment>
<gene>
    <name evidence="6" type="ORF">KUO17_23015</name>
</gene>
<feature type="transmembrane region" description="Helical" evidence="4">
    <location>
        <begin position="87"/>
        <end position="117"/>
    </location>
</feature>